<sequence>MARISHGFTLQFTSLRTCLTLLDLCSAFASSAASSAASSPFSSLRSCGGSLKILKGCFVVCEC</sequence>
<comment type="caution">
    <text evidence="2">The sequence shown here is derived from an EMBL/GenBank/DDBJ whole genome shotgun (WGS) entry which is preliminary data.</text>
</comment>
<feature type="signal peptide" evidence="1">
    <location>
        <begin position="1"/>
        <end position="27"/>
    </location>
</feature>
<reference evidence="3" key="1">
    <citation type="journal article" date="2020" name="Nat. Commun.">
        <title>Genome sequence of the cluster root forming white lupin.</title>
        <authorList>
            <person name="Hufnagel B."/>
            <person name="Marques A."/>
            <person name="Soriano A."/>
            <person name="Marques L."/>
            <person name="Divol F."/>
            <person name="Doumas P."/>
            <person name="Sallet E."/>
            <person name="Mancinotti D."/>
            <person name="Carrere S."/>
            <person name="Marande W."/>
            <person name="Arribat S."/>
            <person name="Keller J."/>
            <person name="Huneau C."/>
            <person name="Blein T."/>
            <person name="Aime D."/>
            <person name="Laguerre M."/>
            <person name="Taylor J."/>
            <person name="Schubert V."/>
            <person name="Nelson M."/>
            <person name="Geu-Flores F."/>
            <person name="Crespi M."/>
            <person name="Gallardo-Guerrero K."/>
            <person name="Delaux P.-M."/>
            <person name="Salse J."/>
            <person name="Berges H."/>
            <person name="Guyot R."/>
            <person name="Gouzy J."/>
            <person name="Peret B."/>
        </authorList>
    </citation>
    <scope>NUCLEOTIDE SEQUENCE [LARGE SCALE GENOMIC DNA]</scope>
    <source>
        <strain evidence="3">cv. Amiga</strain>
    </source>
</reference>
<feature type="chain" id="PRO_5025465586" description="Secreted protein" evidence="1">
    <location>
        <begin position="28"/>
        <end position="63"/>
    </location>
</feature>
<name>A0A6A4Q4Q9_LUPAL</name>
<evidence type="ECO:0000256" key="1">
    <source>
        <dbReference type="SAM" id="SignalP"/>
    </source>
</evidence>
<evidence type="ECO:0000313" key="3">
    <source>
        <dbReference type="Proteomes" id="UP000447434"/>
    </source>
</evidence>
<dbReference type="EMBL" id="WOCE01000008">
    <property type="protein sequence ID" value="KAE9608682.1"/>
    <property type="molecule type" value="Genomic_DNA"/>
</dbReference>
<protein>
    <recommendedName>
        <fullName evidence="4">Secreted protein</fullName>
    </recommendedName>
</protein>
<gene>
    <name evidence="2" type="ORF">Lalb_Chr08g0238261</name>
</gene>
<proteinExistence type="predicted"/>
<evidence type="ECO:0008006" key="4">
    <source>
        <dbReference type="Google" id="ProtNLM"/>
    </source>
</evidence>
<keyword evidence="1" id="KW-0732">Signal</keyword>
<keyword evidence="3" id="KW-1185">Reference proteome</keyword>
<dbReference type="Proteomes" id="UP000447434">
    <property type="component" value="Chromosome 8"/>
</dbReference>
<dbReference type="AlphaFoldDB" id="A0A6A4Q4Q9"/>
<accession>A0A6A4Q4Q9</accession>
<evidence type="ECO:0000313" key="2">
    <source>
        <dbReference type="EMBL" id="KAE9608682.1"/>
    </source>
</evidence>
<organism evidence="2 3">
    <name type="scientific">Lupinus albus</name>
    <name type="common">White lupine</name>
    <name type="synonym">Lupinus termis</name>
    <dbReference type="NCBI Taxonomy" id="3870"/>
    <lineage>
        <taxon>Eukaryota</taxon>
        <taxon>Viridiplantae</taxon>
        <taxon>Streptophyta</taxon>
        <taxon>Embryophyta</taxon>
        <taxon>Tracheophyta</taxon>
        <taxon>Spermatophyta</taxon>
        <taxon>Magnoliopsida</taxon>
        <taxon>eudicotyledons</taxon>
        <taxon>Gunneridae</taxon>
        <taxon>Pentapetalae</taxon>
        <taxon>rosids</taxon>
        <taxon>fabids</taxon>
        <taxon>Fabales</taxon>
        <taxon>Fabaceae</taxon>
        <taxon>Papilionoideae</taxon>
        <taxon>50 kb inversion clade</taxon>
        <taxon>genistoids sensu lato</taxon>
        <taxon>core genistoids</taxon>
        <taxon>Genisteae</taxon>
        <taxon>Lupinus</taxon>
    </lineage>
</organism>